<evidence type="ECO:0000313" key="3">
    <source>
        <dbReference type="Proteomes" id="UP000184497"/>
    </source>
</evidence>
<keyword evidence="3" id="KW-1185">Reference proteome</keyword>
<evidence type="ECO:0008006" key="4">
    <source>
        <dbReference type="Google" id="ProtNLM"/>
    </source>
</evidence>
<dbReference type="EMBL" id="FRAQ01000001">
    <property type="protein sequence ID" value="SHK26840.1"/>
    <property type="molecule type" value="Genomic_DNA"/>
</dbReference>
<evidence type="ECO:0000313" key="2">
    <source>
        <dbReference type="EMBL" id="SHK26840.1"/>
    </source>
</evidence>
<gene>
    <name evidence="2" type="ORF">SAMN05216369_1281</name>
</gene>
<proteinExistence type="predicted"/>
<organism evidence="2 3">
    <name type="scientific">Marinobacter antarcticus</name>
    <dbReference type="NCBI Taxonomy" id="564117"/>
    <lineage>
        <taxon>Bacteria</taxon>
        <taxon>Pseudomonadati</taxon>
        <taxon>Pseudomonadota</taxon>
        <taxon>Gammaproteobacteria</taxon>
        <taxon>Pseudomonadales</taxon>
        <taxon>Marinobacteraceae</taxon>
        <taxon>Marinobacter</taxon>
    </lineage>
</organism>
<dbReference type="Proteomes" id="UP000184497">
    <property type="component" value="Unassembled WGS sequence"/>
</dbReference>
<dbReference type="RefSeq" id="WP_175547553.1">
    <property type="nucleotide sequence ID" value="NZ_FRAQ01000001.1"/>
</dbReference>
<reference evidence="3" key="1">
    <citation type="submission" date="2016-11" db="EMBL/GenBank/DDBJ databases">
        <authorList>
            <person name="Varghese N."/>
            <person name="Submissions S."/>
        </authorList>
    </citation>
    <scope>NUCLEOTIDE SEQUENCE [LARGE SCALE GENOMIC DNA]</scope>
    <source>
        <strain evidence="3">CGMCC 1.10835</strain>
    </source>
</reference>
<name>A0A1M6R365_9GAMM</name>
<evidence type="ECO:0000256" key="1">
    <source>
        <dbReference type="SAM" id="MobiDB-lite"/>
    </source>
</evidence>
<dbReference type="STRING" id="564117.SAMN05216369_1281"/>
<dbReference type="AlphaFoldDB" id="A0A1M6R365"/>
<accession>A0A1M6R365</accession>
<dbReference type="Pfam" id="PF17278">
    <property type="entry name" value="DUF5343"/>
    <property type="match status" value="1"/>
</dbReference>
<feature type="region of interest" description="Disordered" evidence="1">
    <location>
        <begin position="143"/>
        <end position="192"/>
    </location>
</feature>
<sequence>MADSHPYISGPGNIAQMVMQLRNAFPPVVTSDTVKRLGLASNNESYVINALQFVAVLDSDGKKTEKAAEVFSHHKDEEFSKSFRDLVSNAYSDLFDLHGEKAWTLDDDALITFFRRADQTSVTIGKRQAGTFKIFSALSGFGEIPTPRGQKSKEKNGAKTKTAPKKQPSKSSTEAVDYKSISSENNSSSKKVNRDFGLSVRIEINLPADGSRETYDNIFKSIKENLLNE</sequence>
<protein>
    <recommendedName>
        <fullName evidence="4">DUF5343 domain-containing protein</fullName>
    </recommendedName>
</protein>
<dbReference type="InterPro" id="IPR035235">
    <property type="entry name" value="DUF5343"/>
</dbReference>
<feature type="compositionally biased region" description="Low complexity" evidence="1">
    <location>
        <begin position="179"/>
        <end position="190"/>
    </location>
</feature>